<comment type="function">
    <text evidence="3">NDH-1 shuttles electrons from NADH, via FMN and iron-sulfur (Fe-S) centers, to quinones in the respiratory chain. The immediate electron acceptor for the enzyme in this species is believed to be a menaquinone. Couples the redox reaction to proton translocation (for every two electrons transferred, four hydrogen ions are translocated across the cytoplasmic membrane), and thus conserves the redox energy in a proton gradient.</text>
</comment>
<gene>
    <name evidence="3" type="primary">nuoC</name>
    <name evidence="8" type="ORF">E2605_15465</name>
</gene>
<evidence type="ECO:0000256" key="5">
    <source>
        <dbReference type="RuleBase" id="RU003582"/>
    </source>
</evidence>
<comment type="catalytic activity">
    <reaction evidence="3 5">
        <text>a quinone + NADH + 5 H(+)(in) = a quinol + NAD(+) + 4 H(+)(out)</text>
        <dbReference type="Rhea" id="RHEA:57888"/>
        <dbReference type="ChEBI" id="CHEBI:15378"/>
        <dbReference type="ChEBI" id="CHEBI:24646"/>
        <dbReference type="ChEBI" id="CHEBI:57540"/>
        <dbReference type="ChEBI" id="CHEBI:57945"/>
        <dbReference type="ChEBI" id="CHEBI:132124"/>
    </reaction>
</comment>
<evidence type="ECO:0000256" key="1">
    <source>
        <dbReference type="ARBA" id="ARBA00007569"/>
    </source>
</evidence>
<dbReference type="GO" id="GO:0008137">
    <property type="term" value="F:NADH dehydrogenase (ubiquinone) activity"/>
    <property type="evidence" value="ECO:0007669"/>
    <property type="project" value="InterPro"/>
</dbReference>
<evidence type="ECO:0000256" key="6">
    <source>
        <dbReference type="SAM" id="MobiDB-lite"/>
    </source>
</evidence>
<dbReference type="GO" id="GO:0050136">
    <property type="term" value="F:NADH dehydrogenase (quinone) (non-electrogenic) activity"/>
    <property type="evidence" value="ECO:0007669"/>
    <property type="project" value="UniProtKB-UniRule"/>
</dbReference>
<keyword evidence="3 4" id="KW-0520">NAD</keyword>
<keyword evidence="3" id="KW-0472">Membrane</keyword>
<name>A0A4Y8KYL9_9BACT</name>
<dbReference type="AlphaFoldDB" id="A0A4Y8KYL9"/>
<dbReference type="Gene3D" id="3.30.460.80">
    <property type="entry name" value="NADH:ubiquinone oxidoreductase, 30kDa subunit"/>
    <property type="match status" value="1"/>
</dbReference>
<protein>
    <recommendedName>
        <fullName evidence="3">NADH-quinone oxidoreductase subunit C</fullName>
        <ecNumber evidence="3">7.1.1.-</ecNumber>
    </recommendedName>
    <alternativeName>
        <fullName evidence="3">NADH dehydrogenase I subunit C</fullName>
    </alternativeName>
    <alternativeName>
        <fullName evidence="3">NDH-1 subunit C</fullName>
    </alternativeName>
</protein>
<comment type="subcellular location">
    <subcellularLocation>
        <location evidence="3">Cell membrane</location>
        <topology evidence="3">Peripheral membrane protein</topology>
        <orientation evidence="3">Cytoplasmic side</orientation>
    </subcellularLocation>
</comment>
<evidence type="ECO:0000259" key="7">
    <source>
        <dbReference type="Pfam" id="PF00329"/>
    </source>
</evidence>
<dbReference type="EC" id="7.1.1.-" evidence="3"/>
<comment type="caution">
    <text evidence="8">The sequence shown here is derived from an EMBL/GenBank/DDBJ whole genome shotgun (WGS) entry which is preliminary data.</text>
</comment>
<dbReference type="PROSITE" id="PS00542">
    <property type="entry name" value="COMPLEX1_30K"/>
    <property type="match status" value="1"/>
</dbReference>
<sequence length="179" mass="21112">MSLEITDIQNRISNRFGEEVLNFRMERDILTFDATSSVIKEVIRFMKEDEVLRFNFLTDLCGVHYPDNEVKAQFAVVYLLHNWIDNVRVRVKTFLSADKVEVDTVSDIFASANWMERETYDFYGVVFQGHPKLKRILNDEGMISFPMRKEYPLEDSGRTDKDDRFFGRTPDNYDPNTNK</sequence>
<dbReference type="InterPro" id="IPR010218">
    <property type="entry name" value="NADH_DH_suC"/>
</dbReference>
<keyword evidence="9" id="KW-1185">Reference proteome</keyword>
<comment type="similarity">
    <text evidence="1 3 4">Belongs to the complex I 30 kDa subunit family.</text>
</comment>
<evidence type="ECO:0000256" key="2">
    <source>
        <dbReference type="ARBA" id="ARBA00022448"/>
    </source>
</evidence>
<keyword evidence="3 4" id="KW-1278">Translocase</keyword>
<keyword evidence="2 3" id="KW-0813">Transport</keyword>
<dbReference type="EMBL" id="SOML01000010">
    <property type="protein sequence ID" value="TFD94756.1"/>
    <property type="molecule type" value="Genomic_DNA"/>
</dbReference>
<feature type="compositionally biased region" description="Basic and acidic residues" evidence="6">
    <location>
        <begin position="152"/>
        <end position="166"/>
    </location>
</feature>
<feature type="domain" description="NADH:ubiquinone oxidoreductase 30kDa subunit" evidence="7">
    <location>
        <begin position="36"/>
        <end position="155"/>
    </location>
</feature>
<evidence type="ECO:0000313" key="9">
    <source>
        <dbReference type="Proteomes" id="UP000297861"/>
    </source>
</evidence>
<dbReference type="NCBIfam" id="TIGR01961">
    <property type="entry name" value="NuoC_fam"/>
    <property type="match status" value="1"/>
</dbReference>
<dbReference type="GO" id="GO:0005886">
    <property type="term" value="C:plasma membrane"/>
    <property type="evidence" value="ECO:0007669"/>
    <property type="project" value="UniProtKB-SubCell"/>
</dbReference>
<dbReference type="Pfam" id="PF00329">
    <property type="entry name" value="Complex1_30kDa"/>
    <property type="match status" value="1"/>
</dbReference>
<dbReference type="RefSeq" id="WP_134437138.1">
    <property type="nucleotide sequence ID" value="NZ_SOML01000010.1"/>
</dbReference>
<accession>A0A4Y8KYL9</accession>
<dbReference type="InterPro" id="IPR037232">
    <property type="entry name" value="NADH_quin_OxRdtase_su_C/D-like"/>
</dbReference>
<evidence type="ECO:0000256" key="4">
    <source>
        <dbReference type="RuleBase" id="RU003456"/>
    </source>
</evidence>
<dbReference type="PANTHER" id="PTHR10884:SF14">
    <property type="entry name" value="NADH DEHYDROGENASE [UBIQUINONE] IRON-SULFUR PROTEIN 3, MITOCHONDRIAL"/>
    <property type="match status" value="1"/>
</dbReference>
<reference evidence="8 9" key="1">
    <citation type="submission" date="2019-03" db="EMBL/GenBank/DDBJ databases">
        <title>San Antonio Military Medical Center submission to MRSN (WRAIR), pending publication.</title>
        <authorList>
            <person name="Blyth D.M."/>
            <person name="Mccarthy S.L."/>
            <person name="Schall S.E."/>
            <person name="Stam J.A."/>
            <person name="Ong A.C."/>
            <person name="Mcgann P.T."/>
        </authorList>
    </citation>
    <scope>NUCLEOTIDE SEQUENCE [LARGE SCALE GENOMIC DNA]</scope>
    <source>
        <strain evidence="8 9">MRSN571793</strain>
    </source>
</reference>
<dbReference type="PANTHER" id="PTHR10884">
    <property type="entry name" value="NADH DEHYDROGENASE UBIQUINONE IRON-SULFUR PROTEIN 3"/>
    <property type="match status" value="1"/>
</dbReference>
<keyword evidence="3 5" id="KW-0874">Quinone</keyword>
<dbReference type="STRING" id="1121485.GCA_000426485_01759"/>
<dbReference type="Proteomes" id="UP000297861">
    <property type="component" value="Unassembled WGS sequence"/>
</dbReference>
<evidence type="ECO:0000256" key="3">
    <source>
        <dbReference type="HAMAP-Rule" id="MF_01357"/>
    </source>
</evidence>
<comment type="subunit">
    <text evidence="3">NDH-1 is composed of 14 different subunits. Subunits NuoB, C, D, E, F, and G constitute the peripheral sector of the complex.</text>
</comment>
<dbReference type="OrthoDB" id="9803286at2"/>
<dbReference type="GO" id="GO:0048038">
    <property type="term" value="F:quinone binding"/>
    <property type="evidence" value="ECO:0007669"/>
    <property type="project" value="UniProtKB-KW"/>
</dbReference>
<organism evidence="8 9">
    <name type="scientific">Dysgonomonas capnocytophagoides</name>
    <dbReference type="NCBI Taxonomy" id="45254"/>
    <lineage>
        <taxon>Bacteria</taxon>
        <taxon>Pseudomonadati</taxon>
        <taxon>Bacteroidota</taxon>
        <taxon>Bacteroidia</taxon>
        <taxon>Bacteroidales</taxon>
        <taxon>Dysgonomonadaceae</taxon>
        <taxon>Dysgonomonas</taxon>
    </lineage>
</organism>
<proteinExistence type="inferred from homology"/>
<dbReference type="HAMAP" id="MF_01357">
    <property type="entry name" value="NDH1_NuoC"/>
    <property type="match status" value="1"/>
</dbReference>
<keyword evidence="3" id="KW-1003">Cell membrane</keyword>
<feature type="region of interest" description="Disordered" evidence="6">
    <location>
        <begin position="152"/>
        <end position="179"/>
    </location>
</feature>
<dbReference type="InterPro" id="IPR001268">
    <property type="entry name" value="NADH_UbQ_OxRdtase_30kDa_su"/>
</dbReference>
<dbReference type="SUPFAM" id="SSF143243">
    <property type="entry name" value="Nqo5-like"/>
    <property type="match status" value="1"/>
</dbReference>
<evidence type="ECO:0000313" key="8">
    <source>
        <dbReference type="EMBL" id="TFD94756.1"/>
    </source>
</evidence>
<dbReference type="InterPro" id="IPR020396">
    <property type="entry name" value="NADH_UbQ_OxRdtase_CS"/>
</dbReference>